<feature type="domain" description="BTB" evidence="3">
    <location>
        <begin position="582"/>
        <end position="660"/>
    </location>
</feature>
<dbReference type="ExpressionAtlas" id="A0A3L6E913">
    <property type="expression patterns" value="baseline and differential"/>
</dbReference>
<dbReference type="SMART" id="SM00225">
    <property type="entry name" value="BTB"/>
    <property type="match status" value="2"/>
</dbReference>
<dbReference type="InterPro" id="IPR059007">
    <property type="entry name" value="ARM_At1g04390"/>
</dbReference>
<dbReference type="InterPro" id="IPR016024">
    <property type="entry name" value="ARM-type_fold"/>
</dbReference>
<proteinExistence type="predicted"/>
<dbReference type="InterPro" id="IPR044953">
    <property type="entry name" value="At1g04390-like"/>
</dbReference>
<dbReference type="CDD" id="cd18186">
    <property type="entry name" value="BTB_POZ_ZBTB_KLHL-like"/>
    <property type="match status" value="2"/>
</dbReference>
<evidence type="ECO:0000256" key="1">
    <source>
        <dbReference type="ARBA" id="ARBA00004906"/>
    </source>
</evidence>
<dbReference type="EMBL" id="NCVQ01000007">
    <property type="protein sequence ID" value="PWZ17424.1"/>
    <property type="molecule type" value="Genomic_DNA"/>
</dbReference>
<comment type="pathway">
    <text evidence="1">Protein modification; protein ubiquitination.</text>
</comment>
<dbReference type="InterPro" id="IPR000210">
    <property type="entry name" value="BTB/POZ_dom"/>
</dbReference>
<dbReference type="SUPFAM" id="SSF54695">
    <property type="entry name" value="POZ domain"/>
    <property type="match status" value="2"/>
</dbReference>
<accession>A0A3L6E913</accession>
<sequence length="907" mass="100976">MRPAFSASKPSPSGREKGRRKGASAAEQLLTGQAVPLRTRLHDALALGLTKSDGHGAKKWQSTDAGVQSHVLKSVGAFVGCLSNELLRLPPIKESISDILVALEGILKTENVSVLIQAADVSSKFFSTLGNSVRQYSVLEMVSCLSCHLSANQLRIALPCASALTCILNNQVTARASTQAEIWEALDKTNAVASVISTLQNYTEDVHPLNYLTEMISLLRSILWIWPSSRYHVWSNHNLMAKLAHYCLTAETTVSAKILKLYAALALCGNGAMVLLKNEELIIKTGNLMGKSHPTVTRIEALRLCQVFLKEKLKMALLPTEIFKGLQLVDDCTCSLATDLTLKKSPLKLSKEEQEPALRAVLMMLLSPSQFIFSEASSKFLEAVLPLDNEYMNMFMSSLESNVTRNLTASFDCVKIMTNLMNIACLLVVQSNYSLNKRSAVDVLSNIIKECLHDHLYITRSNFASHLQFCFDGSSCCYLSEEWEGENIVLFYGLVVLFNLLKSDNFICFHCKRKLDAGIVCHECRDHYNEGLVGVLKQALCQNMSPGPKSYIAHILSMFGLCGFPSKLGGNMRNVLCDSELVDLELLLADGESLSAHAAILSARCPKLLPSEKTFVRDGSVTYEWGRRSCYHVRMSDRVDSHALKKILEYAYTGLVTVDDATVKPVKTLAKYCHLRSLHLMLQKEQPRWHSCPIYDLTTALEPAKHSFSDIILEAQSNDKMECHHGSCQLSTPHIHSHKVILSVSCEYLRALFQSGMHESFAETIRVPVGWEALRKLVQWFYSGELPRVPPDCRWKATSTEEKLSILKSYAELSSLADFWFVDGMKEESLQVLTSCLNSSSTDASLAFIGFAANLGQWELVEAAISSVAHLYPRLRDSGRLEQLDEDVLNMLRTEHVRYLQHRSASN</sequence>
<dbReference type="Proteomes" id="UP000251960">
    <property type="component" value="Chromosome 6"/>
</dbReference>
<dbReference type="Pfam" id="PF26522">
    <property type="entry name" value="ARM_6"/>
    <property type="match status" value="1"/>
</dbReference>
<protein>
    <submittedName>
        <fullName evidence="4">BTB/POZ domain-containing protein</fullName>
    </submittedName>
</protein>
<evidence type="ECO:0000313" key="5">
    <source>
        <dbReference type="Proteomes" id="UP000251960"/>
    </source>
</evidence>
<organism evidence="4 5">
    <name type="scientific">Zea mays</name>
    <name type="common">Maize</name>
    <dbReference type="NCBI Taxonomy" id="4577"/>
    <lineage>
        <taxon>Eukaryota</taxon>
        <taxon>Viridiplantae</taxon>
        <taxon>Streptophyta</taxon>
        <taxon>Embryophyta</taxon>
        <taxon>Tracheophyta</taxon>
        <taxon>Spermatophyta</taxon>
        <taxon>Magnoliopsida</taxon>
        <taxon>Liliopsida</taxon>
        <taxon>Poales</taxon>
        <taxon>Poaceae</taxon>
        <taxon>PACMAD clade</taxon>
        <taxon>Panicoideae</taxon>
        <taxon>Andropogonodae</taxon>
        <taxon>Andropogoneae</taxon>
        <taxon>Tripsacinae</taxon>
        <taxon>Zea</taxon>
    </lineage>
</organism>
<evidence type="ECO:0000313" key="4">
    <source>
        <dbReference type="EMBL" id="PWZ17424.1"/>
    </source>
</evidence>
<name>A0A3L6E913_MAIZE</name>
<reference evidence="4 5" key="1">
    <citation type="journal article" date="2018" name="Nat. Genet.">
        <title>Extensive intraspecific gene order and gene structural variations between Mo17 and other maize genomes.</title>
        <authorList>
            <person name="Sun S."/>
            <person name="Zhou Y."/>
            <person name="Chen J."/>
            <person name="Shi J."/>
            <person name="Zhao H."/>
            <person name="Zhao H."/>
            <person name="Song W."/>
            <person name="Zhang M."/>
            <person name="Cui Y."/>
            <person name="Dong X."/>
            <person name="Liu H."/>
            <person name="Ma X."/>
            <person name="Jiao Y."/>
            <person name="Wang B."/>
            <person name="Wei X."/>
            <person name="Stein J.C."/>
            <person name="Glaubitz J.C."/>
            <person name="Lu F."/>
            <person name="Yu G."/>
            <person name="Liang C."/>
            <person name="Fengler K."/>
            <person name="Li B."/>
            <person name="Rafalski A."/>
            <person name="Schnable P.S."/>
            <person name="Ware D.H."/>
            <person name="Buckler E.S."/>
            <person name="Lai J."/>
        </authorList>
    </citation>
    <scope>NUCLEOTIDE SEQUENCE [LARGE SCALE GENOMIC DNA]</scope>
    <source>
        <strain evidence="5">cv. Missouri 17</strain>
        <tissue evidence="4">Seedling</tissue>
    </source>
</reference>
<dbReference type="PANTHER" id="PTHR35918:SF1">
    <property type="entry name" value="BTB DOMAIN-CONTAINING PROTEIN"/>
    <property type="match status" value="1"/>
</dbReference>
<dbReference type="PANTHER" id="PTHR35918">
    <property type="entry name" value="OS06G0674800 PROTEIN"/>
    <property type="match status" value="1"/>
</dbReference>
<dbReference type="InterPro" id="IPR011333">
    <property type="entry name" value="SKP1/BTB/POZ_sf"/>
</dbReference>
<evidence type="ECO:0000259" key="3">
    <source>
        <dbReference type="PROSITE" id="PS50097"/>
    </source>
</evidence>
<dbReference type="Pfam" id="PF00651">
    <property type="entry name" value="BTB"/>
    <property type="match status" value="2"/>
</dbReference>
<dbReference type="SUPFAM" id="SSF48371">
    <property type="entry name" value="ARM repeat"/>
    <property type="match status" value="1"/>
</dbReference>
<dbReference type="PROSITE" id="PS50097">
    <property type="entry name" value="BTB"/>
    <property type="match status" value="2"/>
</dbReference>
<evidence type="ECO:0000256" key="2">
    <source>
        <dbReference type="SAM" id="MobiDB-lite"/>
    </source>
</evidence>
<comment type="caution">
    <text evidence="4">The sequence shown here is derived from an EMBL/GenBank/DDBJ whole genome shotgun (WGS) entry which is preliminary data.</text>
</comment>
<dbReference type="Gene3D" id="3.30.710.10">
    <property type="entry name" value="Potassium Channel Kv1.1, Chain A"/>
    <property type="match status" value="2"/>
</dbReference>
<feature type="domain" description="BTB" evidence="3">
    <location>
        <begin position="709"/>
        <end position="790"/>
    </location>
</feature>
<feature type="region of interest" description="Disordered" evidence="2">
    <location>
        <begin position="1"/>
        <end position="25"/>
    </location>
</feature>
<dbReference type="AlphaFoldDB" id="A0A3L6E913"/>
<gene>
    <name evidence="4" type="primary">At1g04390</name>
    <name evidence="4" type="ORF">Zm00014a_038556</name>
</gene>